<dbReference type="SUPFAM" id="SSF57850">
    <property type="entry name" value="RING/U-box"/>
    <property type="match status" value="1"/>
</dbReference>
<name>A0AA36GV90_CYLNA</name>
<dbReference type="AlphaFoldDB" id="A0AA36GV90"/>
<proteinExistence type="predicted"/>
<evidence type="ECO:0000313" key="1">
    <source>
        <dbReference type="EMBL" id="CAJ0598781.1"/>
    </source>
</evidence>
<keyword evidence="2" id="KW-1185">Reference proteome</keyword>
<accession>A0AA36GV90</accession>
<reference evidence="1" key="1">
    <citation type="submission" date="2023-07" db="EMBL/GenBank/DDBJ databases">
        <authorList>
            <consortium name="CYATHOMIX"/>
        </authorList>
    </citation>
    <scope>NUCLEOTIDE SEQUENCE</scope>
    <source>
        <strain evidence="1">N/A</strain>
    </source>
</reference>
<dbReference type="EMBL" id="CATQJL010000223">
    <property type="protein sequence ID" value="CAJ0598781.1"/>
    <property type="molecule type" value="Genomic_DNA"/>
</dbReference>
<comment type="caution">
    <text evidence="1">The sequence shown here is derived from an EMBL/GenBank/DDBJ whole genome shotgun (WGS) entry which is preliminary data.</text>
</comment>
<organism evidence="1 2">
    <name type="scientific">Cylicocyclus nassatus</name>
    <name type="common">Nematode worm</name>
    <dbReference type="NCBI Taxonomy" id="53992"/>
    <lineage>
        <taxon>Eukaryota</taxon>
        <taxon>Metazoa</taxon>
        <taxon>Ecdysozoa</taxon>
        <taxon>Nematoda</taxon>
        <taxon>Chromadorea</taxon>
        <taxon>Rhabditida</taxon>
        <taxon>Rhabditina</taxon>
        <taxon>Rhabditomorpha</taxon>
        <taxon>Strongyloidea</taxon>
        <taxon>Strongylidae</taxon>
        <taxon>Cylicocyclus</taxon>
    </lineage>
</organism>
<dbReference type="Proteomes" id="UP001176961">
    <property type="component" value="Unassembled WGS sequence"/>
</dbReference>
<dbReference type="CDD" id="cd20335">
    <property type="entry name" value="BRcat_RBR"/>
    <property type="match status" value="1"/>
</dbReference>
<protein>
    <submittedName>
        <fullName evidence="1">Uncharacterized protein</fullName>
    </submittedName>
</protein>
<sequence length="845" mass="98851">MSCSDSEAYNHDYDLLVNKGSRAKHSRSTRNSPENIILTKTIYDPHNALSKRAQNRLLADDCDGVHAYVPYSLNKQQRWEINPTTLLRRQSFSNPEIYVVQQEVSPLSSHPTSSTVTSVRLLNDDGVMTLSSKRRKMTLDYFIKRLKEIQESEDCVENAKILYNVYTQPLLPQKKKRQSKAENKKRVKINESSLEVCSDSELSDSFQEVGNEASLESTQQENSPRIITLGDFICSENASMSAQRTNPPSKSSEGSSFEMIRPETTQLLDISKVTNASHIFEIIDVIIKGFDSFNLYEEVKQLLPFYCTLQCFDDERVSVRSRPTDRPLFVLFFETLKKQRKLRIRINTSTPYSSSATKENLFAIFRSVRGFSGIFQDLLEFIMKSDVPDMEYKTRFYAFKEFFLSSTNSELMAAASVRSNESDELIYVDSQYCPDDFEIVEMETDPFCAHCKSSLFDDLFQTVNGLWCRECIASSLLHQLRLNQFPLEIPLSAGKYSAIYLLPAILPMPVVSLIIRMSYRFLYSLDHPQSVFTRCPKCSLPHTVPEINDFDACSCIYCGCYWCYFCGWEPHWPMTCTEYREWEKKWSTQYLYEKFLLDKNEKLLRIPCCCGRDFYAPERTANGMKCPNRKCCYRYDRGMCRDPSEYYQWFWEYRAKRHQRGRRGGYEATPDVLEPMKLIRKEFAELCTLVRNERFNASKKNGFEKAASKRFSADECHSIMELRKMVLFVVENCTAWLYLHRHEEQNKLRKAVLRLFKTYTTFREQILNLGCELTVGIRDVQNSMEEVVALFRQRLENERDTNIGQLLRFQKLDIISQENNQTEYTEPNTELWRPREYIEKNDFIK</sequence>
<dbReference type="PANTHER" id="PTHR31063">
    <property type="entry name" value="PROTEIN CBG08668"/>
    <property type="match status" value="1"/>
</dbReference>
<gene>
    <name evidence="1" type="ORF">CYNAS_LOCUS10764</name>
</gene>
<evidence type="ECO:0000313" key="2">
    <source>
        <dbReference type="Proteomes" id="UP001176961"/>
    </source>
</evidence>
<dbReference type="PANTHER" id="PTHR31063:SF4">
    <property type="entry name" value="IBR DOMAIN-CONTAINING PROTEIN"/>
    <property type="match status" value="1"/>
</dbReference>